<keyword evidence="6 10" id="KW-0378">Hydrolase</keyword>
<evidence type="ECO:0000256" key="4">
    <source>
        <dbReference type="ARBA" id="ARBA00022723"/>
    </source>
</evidence>
<organism evidence="14 15">
    <name type="scientific">Prevotella histicola</name>
    <dbReference type="NCBI Taxonomy" id="470565"/>
    <lineage>
        <taxon>Bacteria</taxon>
        <taxon>Pseudomonadati</taxon>
        <taxon>Bacteroidota</taxon>
        <taxon>Bacteroidia</taxon>
        <taxon>Bacteroidales</taxon>
        <taxon>Prevotellaceae</taxon>
        <taxon>Prevotella</taxon>
    </lineage>
</organism>
<accession>A0A930HXW4</accession>
<dbReference type="InterPro" id="IPR020821">
    <property type="entry name" value="ENPP1-3/EXOG-like_nuc-like"/>
</dbReference>
<dbReference type="InterPro" id="IPR001604">
    <property type="entry name" value="Endo_G_ENPP1-like_dom"/>
</dbReference>
<dbReference type="PANTHER" id="PTHR13966">
    <property type="entry name" value="ENDONUCLEASE RELATED"/>
    <property type="match status" value="1"/>
</dbReference>
<evidence type="ECO:0000256" key="11">
    <source>
        <dbReference type="SAM" id="SignalP"/>
    </source>
</evidence>
<dbReference type="PROSITE" id="PS51257">
    <property type="entry name" value="PROKAR_LIPOPROTEIN"/>
    <property type="match status" value="1"/>
</dbReference>
<feature type="signal peptide" evidence="11">
    <location>
        <begin position="1"/>
        <end position="19"/>
    </location>
</feature>
<evidence type="ECO:0000256" key="1">
    <source>
        <dbReference type="ARBA" id="ARBA00001946"/>
    </source>
</evidence>
<comment type="cofactor">
    <cofactor evidence="1 10">
        <name>Mg(2+)</name>
        <dbReference type="ChEBI" id="CHEBI:18420"/>
    </cofactor>
</comment>
<sequence>MRKNIWKVFFLLFSLLSIACQGDRGKTQVKTLDIPFSSSTEMQLSEEAESLDSSSADEKAADQLEIPVGKAGVPSLLLHREGYTASYNMDTKTPNWVAWHLTGSHTGGKVKRSGITFHADEDVPEPRVDTYDYMRSGFDRGHMCPAGDNRWSQLAMEQSFLMTNVCPQNPALNSGLWNTIEVQCREWAKRYGDVYIVCGPIYFNQKHKTIGKNKVQVPEAFFKVVLCMDGEPKAIGFICRNVSAKGHKKTDYVNSVDEVERITGINFFPKLPDDIEQRVERYADYSEWK</sequence>
<feature type="binding site" evidence="9">
    <location>
        <position position="173"/>
    </location>
    <ligand>
        <name>Mg(2+)</name>
        <dbReference type="ChEBI" id="CHEBI:18420"/>
        <note>catalytic</note>
    </ligand>
</feature>
<proteinExistence type="inferred from homology"/>
<dbReference type="PROSITE" id="PS01070">
    <property type="entry name" value="NUCLEASE_NON_SPEC"/>
    <property type="match status" value="1"/>
</dbReference>
<dbReference type="GO" id="GO:0004519">
    <property type="term" value="F:endonuclease activity"/>
    <property type="evidence" value="ECO:0007669"/>
    <property type="project" value="UniProtKB-UniRule"/>
</dbReference>
<dbReference type="GO" id="GO:0046872">
    <property type="term" value="F:metal ion binding"/>
    <property type="evidence" value="ECO:0007669"/>
    <property type="project" value="UniProtKB-KW"/>
</dbReference>
<dbReference type="InterPro" id="IPR044929">
    <property type="entry name" value="DNA/RNA_non-sp_Endonuclease_sf"/>
</dbReference>
<evidence type="ECO:0000256" key="3">
    <source>
        <dbReference type="ARBA" id="ARBA00022722"/>
    </source>
</evidence>
<dbReference type="AlphaFoldDB" id="A0A930HXW4"/>
<evidence type="ECO:0000256" key="9">
    <source>
        <dbReference type="PIRSR" id="PIRSR640255-2"/>
    </source>
</evidence>
<dbReference type="SMART" id="SM00892">
    <property type="entry name" value="Endonuclease_NS"/>
    <property type="match status" value="1"/>
</dbReference>
<evidence type="ECO:0000256" key="10">
    <source>
        <dbReference type="RuleBase" id="RU366055"/>
    </source>
</evidence>
<feature type="domain" description="DNA/RNA non-specific endonuclease/pyrophosphatase/phosphodiesterase" evidence="13">
    <location>
        <begin position="79"/>
        <end position="274"/>
    </location>
</feature>
<evidence type="ECO:0000256" key="5">
    <source>
        <dbReference type="ARBA" id="ARBA00022759"/>
    </source>
</evidence>
<gene>
    <name evidence="14" type="ORF">HXN33_00855</name>
</gene>
<dbReference type="InterPro" id="IPR040255">
    <property type="entry name" value="Non-specific_endonuclease"/>
</dbReference>
<dbReference type="PANTHER" id="PTHR13966:SF5">
    <property type="entry name" value="ENDONUCLEASE G, MITOCHONDRIAL"/>
    <property type="match status" value="1"/>
</dbReference>
<dbReference type="InterPro" id="IPR018524">
    <property type="entry name" value="DNA/RNA_endonuclease_AS"/>
</dbReference>
<dbReference type="SUPFAM" id="SSF54060">
    <property type="entry name" value="His-Me finger endonucleases"/>
    <property type="match status" value="1"/>
</dbReference>
<evidence type="ECO:0000313" key="14">
    <source>
        <dbReference type="EMBL" id="MBF1414102.1"/>
    </source>
</evidence>
<evidence type="ECO:0000256" key="8">
    <source>
        <dbReference type="PIRSR" id="PIRSR640255-1"/>
    </source>
</evidence>
<feature type="domain" description="ENPP1-3/EXOG-like endonuclease/phosphodiesterase" evidence="12">
    <location>
        <begin position="80"/>
        <end position="274"/>
    </location>
</feature>
<feature type="chain" id="PRO_5038101514" description="Endonuclease" evidence="11">
    <location>
        <begin position="20"/>
        <end position="289"/>
    </location>
</feature>
<keyword evidence="11" id="KW-0732">Signal</keyword>
<keyword evidence="3 10" id="KW-0540">Nuclease</keyword>
<name>A0A930HXW4_9BACT</name>
<evidence type="ECO:0000259" key="13">
    <source>
        <dbReference type="SMART" id="SM00892"/>
    </source>
</evidence>
<evidence type="ECO:0000313" key="15">
    <source>
        <dbReference type="Proteomes" id="UP000757461"/>
    </source>
</evidence>
<evidence type="ECO:0000256" key="7">
    <source>
        <dbReference type="ARBA" id="ARBA00022842"/>
    </source>
</evidence>
<reference evidence="14" key="1">
    <citation type="submission" date="2020-04" db="EMBL/GenBank/DDBJ databases">
        <title>Deep metagenomics examines the oral microbiome during advanced dental caries in children, revealing novel taxa and co-occurrences with host molecules.</title>
        <authorList>
            <person name="Baker J.L."/>
            <person name="Morton J.T."/>
            <person name="Dinis M."/>
            <person name="Alvarez R."/>
            <person name="Tran N.C."/>
            <person name="Knight R."/>
            <person name="Edlund A."/>
        </authorList>
    </citation>
    <scope>NUCLEOTIDE SEQUENCE</scope>
    <source>
        <strain evidence="14">JCVI_25_bin.9</strain>
    </source>
</reference>
<evidence type="ECO:0000259" key="12">
    <source>
        <dbReference type="SMART" id="SM00477"/>
    </source>
</evidence>
<feature type="active site" description="Proton acceptor" evidence="8">
    <location>
        <position position="142"/>
    </location>
</feature>
<dbReference type="Gene3D" id="3.40.570.10">
    <property type="entry name" value="Extracellular Endonuclease, subunit A"/>
    <property type="match status" value="1"/>
</dbReference>
<dbReference type="CDD" id="cd00091">
    <property type="entry name" value="NUC"/>
    <property type="match status" value="1"/>
</dbReference>
<evidence type="ECO:0000256" key="6">
    <source>
        <dbReference type="ARBA" id="ARBA00022801"/>
    </source>
</evidence>
<comment type="similarity">
    <text evidence="2 10">Belongs to the DNA/RNA non-specific endonuclease family.</text>
</comment>
<comment type="caution">
    <text evidence="14">The sequence shown here is derived from an EMBL/GenBank/DDBJ whole genome shotgun (WGS) entry which is preliminary data.</text>
</comment>
<keyword evidence="7" id="KW-0460">Magnesium</keyword>
<dbReference type="GO" id="GO:0003676">
    <property type="term" value="F:nucleic acid binding"/>
    <property type="evidence" value="ECO:0007669"/>
    <property type="project" value="InterPro"/>
</dbReference>
<dbReference type="EMBL" id="JABZSQ010000006">
    <property type="protein sequence ID" value="MBF1414102.1"/>
    <property type="molecule type" value="Genomic_DNA"/>
</dbReference>
<dbReference type="InterPro" id="IPR044925">
    <property type="entry name" value="His-Me_finger_sf"/>
</dbReference>
<evidence type="ECO:0000256" key="2">
    <source>
        <dbReference type="ARBA" id="ARBA00010052"/>
    </source>
</evidence>
<keyword evidence="4 9" id="KW-0479">Metal-binding</keyword>
<dbReference type="SMART" id="SM00477">
    <property type="entry name" value="NUC"/>
    <property type="match status" value="1"/>
</dbReference>
<dbReference type="Pfam" id="PF01223">
    <property type="entry name" value="Endonuclease_NS"/>
    <property type="match status" value="1"/>
</dbReference>
<keyword evidence="5 10" id="KW-0255">Endonuclease</keyword>
<dbReference type="EC" id="3.1.30.-" evidence="10"/>
<dbReference type="Proteomes" id="UP000757461">
    <property type="component" value="Unassembled WGS sequence"/>
</dbReference>
<dbReference type="GO" id="GO:0016787">
    <property type="term" value="F:hydrolase activity"/>
    <property type="evidence" value="ECO:0007669"/>
    <property type="project" value="UniProtKB-KW"/>
</dbReference>
<protein>
    <recommendedName>
        <fullName evidence="10">Endonuclease</fullName>
        <ecNumber evidence="10">3.1.30.-</ecNumber>
    </recommendedName>
</protein>